<evidence type="ECO:0000313" key="9">
    <source>
        <dbReference type="Proteomes" id="UP000029224"/>
    </source>
</evidence>
<organism evidence="8 9">
    <name type="scientific">Vibrio maritimus</name>
    <dbReference type="NCBI Taxonomy" id="990268"/>
    <lineage>
        <taxon>Bacteria</taxon>
        <taxon>Pseudomonadati</taxon>
        <taxon>Pseudomonadota</taxon>
        <taxon>Gammaproteobacteria</taxon>
        <taxon>Vibrionales</taxon>
        <taxon>Vibrionaceae</taxon>
        <taxon>Vibrio</taxon>
    </lineage>
</organism>
<keyword evidence="6" id="KW-0418">Kinase</keyword>
<keyword evidence="1" id="KW-0813">Transport</keyword>
<reference evidence="8 9" key="1">
    <citation type="submission" date="2014-09" db="EMBL/GenBank/DDBJ databases">
        <title>Vibrio maritimus JCM 19240. (C210) whole genome shotgun sequence.</title>
        <authorList>
            <person name="Sawabe T."/>
            <person name="Meirelles P."/>
            <person name="Nakanishi M."/>
            <person name="Sayaka M."/>
            <person name="Hattori M."/>
            <person name="Ohkuma M."/>
        </authorList>
    </citation>
    <scope>NUCLEOTIDE SEQUENCE [LARGE SCALE GENOMIC DNA]</scope>
    <source>
        <strain evidence="8 9">JCM 19240</strain>
    </source>
</reference>
<dbReference type="PANTHER" id="PTHR30181:SF2">
    <property type="entry name" value="PTS SYSTEM MANNITOL-SPECIFIC EIICBA COMPONENT"/>
    <property type="match status" value="1"/>
</dbReference>
<keyword evidence="2" id="KW-0597">Phosphoprotein</keyword>
<keyword evidence="5" id="KW-0598">Phosphotransferase system</keyword>
<keyword evidence="9" id="KW-1185">Reference proteome</keyword>
<dbReference type="GO" id="GO:0016301">
    <property type="term" value="F:kinase activity"/>
    <property type="evidence" value="ECO:0007669"/>
    <property type="project" value="UniProtKB-KW"/>
</dbReference>
<evidence type="ECO:0000256" key="3">
    <source>
        <dbReference type="ARBA" id="ARBA00022597"/>
    </source>
</evidence>
<dbReference type="GO" id="GO:0090563">
    <property type="term" value="F:protein-phosphocysteine-sugar phosphotransferase activity"/>
    <property type="evidence" value="ECO:0007669"/>
    <property type="project" value="TreeGrafter"/>
</dbReference>
<protein>
    <submittedName>
        <fullName evidence="8">PTS systemmannitol-specific IIC component /PTS systemmannitol-specific IIB component / PTS systemmannitol-specific IIA component</fullName>
        <ecNumber evidence="8">2.7.1.69</ecNumber>
    </submittedName>
</protein>
<dbReference type="Proteomes" id="UP000029224">
    <property type="component" value="Unassembled WGS sequence"/>
</dbReference>
<dbReference type="AlphaFoldDB" id="A0A090TFD9"/>
<keyword evidence="3" id="KW-0762">Sugar transport</keyword>
<dbReference type="PROSITE" id="PS51094">
    <property type="entry name" value="PTS_EIIA_TYPE_2"/>
    <property type="match status" value="1"/>
</dbReference>
<evidence type="ECO:0000313" key="8">
    <source>
        <dbReference type="EMBL" id="GAL37978.1"/>
    </source>
</evidence>
<dbReference type="GO" id="GO:0005886">
    <property type="term" value="C:plasma membrane"/>
    <property type="evidence" value="ECO:0007669"/>
    <property type="project" value="TreeGrafter"/>
</dbReference>
<dbReference type="EC" id="2.7.1.69" evidence="8"/>
<keyword evidence="4 8" id="KW-0808">Transferase</keyword>
<dbReference type="InterPro" id="IPR002178">
    <property type="entry name" value="PTS_EIIA_type-2_dom"/>
</dbReference>
<dbReference type="Gene3D" id="3.40.930.10">
    <property type="entry name" value="Mannitol-specific EII, Chain A"/>
    <property type="match status" value="1"/>
</dbReference>
<dbReference type="Pfam" id="PF00359">
    <property type="entry name" value="PTS_EIIA_2"/>
    <property type="match status" value="1"/>
</dbReference>
<evidence type="ECO:0000256" key="4">
    <source>
        <dbReference type="ARBA" id="ARBA00022679"/>
    </source>
</evidence>
<evidence type="ECO:0000256" key="1">
    <source>
        <dbReference type="ARBA" id="ARBA00022448"/>
    </source>
</evidence>
<name>A0A090TFD9_9VIBR</name>
<dbReference type="InterPro" id="IPR016152">
    <property type="entry name" value="PTrfase/Anion_transptr"/>
</dbReference>
<sequence length="68" mass="7411">MFCQFPEGVQWGEDEDDVAKMVIGIAAQGDEHIQVITAITNSLDDDEAVECLKSTTNAEDVLRILSGK</sequence>
<gene>
    <name evidence="8" type="ORF">JCM19240_4545</name>
</gene>
<accession>A0A090TFD9</accession>
<evidence type="ECO:0000259" key="7">
    <source>
        <dbReference type="PROSITE" id="PS51094"/>
    </source>
</evidence>
<feature type="domain" description="PTS EIIA type-2" evidence="7">
    <location>
        <begin position="1"/>
        <end position="68"/>
    </location>
</feature>
<dbReference type="SUPFAM" id="SSF55804">
    <property type="entry name" value="Phoshotransferase/anion transport protein"/>
    <property type="match status" value="1"/>
</dbReference>
<reference evidence="8 9" key="2">
    <citation type="submission" date="2014-09" db="EMBL/GenBank/DDBJ databases">
        <authorList>
            <consortium name="NBRP consortium"/>
            <person name="Sawabe T."/>
            <person name="Meirelles P."/>
            <person name="Nakanishi M."/>
            <person name="Sayaka M."/>
            <person name="Hattori M."/>
            <person name="Ohkuma M."/>
        </authorList>
    </citation>
    <scope>NUCLEOTIDE SEQUENCE [LARGE SCALE GENOMIC DNA]</scope>
    <source>
        <strain evidence="8 9">JCM 19240</strain>
    </source>
</reference>
<dbReference type="EMBL" id="BBMT01000023">
    <property type="protein sequence ID" value="GAL37978.1"/>
    <property type="molecule type" value="Genomic_DNA"/>
</dbReference>
<proteinExistence type="predicted"/>
<evidence type="ECO:0000256" key="6">
    <source>
        <dbReference type="ARBA" id="ARBA00022777"/>
    </source>
</evidence>
<dbReference type="PANTHER" id="PTHR30181">
    <property type="entry name" value="MANNITOL PERMEASE IIC COMPONENT"/>
    <property type="match status" value="1"/>
</dbReference>
<dbReference type="GO" id="GO:0009401">
    <property type="term" value="P:phosphoenolpyruvate-dependent sugar phosphotransferase system"/>
    <property type="evidence" value="ECO:0007669"/>
    <property type="project" value="UniProtKB-KW"/>
</dbReference>
<comment type="caution">
    <text evidence="8">The sequence shown here is derived from an EMBL/GenBank/DDBJ whole genome shotgun (WGS) entry which is preliminary data.</text>
</comment>
<dbReference type="InterPro" id="IPR050893">
    <property type="entry name" value="Sugar_PTS"/>
</dbReference>
<evidence type="ECO:0000256" key="2">
    <source>
        <dbReference type="ARBA" id="ARBA00022553"/>
    </source>
</evidence>
<evidence type="ECO:0000256" key="5">
    <source>
        <dbReference type="ARBA" id="ARBA00022683"/>
    </source>
</evidence>